<keyword evidence="2" id="KW-1185">Reference proteome</keyword>
<gene>
    <name evidence="1" type="ORF">BG61_18675</name>
</gene>
<sequence>MTGYAQHTDFAPQARIALYYAPPAASAWWDAGCEWLGRDPERAHSIDTPLPDRIVALGSNVEALTRAPRRYGWHGTLVAPFHCAEGVRPLDVLSAARDWARHFGRFDMPVGVAEIGRFVALRPANTGHDDIVREIAASALRAMAPLRARPSPQQIESRIAPGMSERQIGLLREWGYPYVLDEFRFHMTLSDSLGEAAARTAIASHWTERIEALGPLPFHGASLFVEPQPGAPFALWQRLPFDTAQDPA</sequence>
<accession>A0A069PU74</accession>
<name>A0A069PU74_9BURK</name>
<reference evidence="1 2" key="1">
    <citation type="submission" date="2014-03" db="EMBL/GenBank/DDBJ databases">
        <title>Draft Genome Sequences of Four Burkholderia Strains.</title>
        <authorList>
            <person name="Liu X.Y."/>
            <person name="Li C.X."/>
            <person name="Xu J.H."/>
        </authorList>
    </citation>
    <scope>NUCLEOTIDE SEQUENCE [LARGE SCALE GENOMIC DNA]</scope>
    <source>
        <strain evidence="1 2">DSM 50014</strain>
    </source>
</reference>
<proteinExistence type="predicted"/>
<dbReference type="RefSeq" id="WP_035934882.1">
    <property type="nucleotide sequence ID" value="NZ_CADFFX010000002.1"/>
</dbReference>
<dbReference type="Pfam" id="PF06299">
    <property type="entry name" value="DUF1045"/>
    <property type="match status" value="1"/>
</dbReference>
<evidence type="ECO:0000313" key="2">
    <source>
        <dbReference type="Proteomes" id="UP000027466"/>
    </source>
</evidence>
<comment type="caution">
    <text evidence="1">The sequence shown here is derived from an EMBL/GenBank/DDBJ whole genome shotgun (WGS) entry which is preliminary data.</text>
</comment>
<dbReference type="AlphaFoldDB" id="A0A069PU74"/>
<dbReference type="InterPro" id="IPR009389">
    <property type="entry name" value="DUF1045"/>
</dbReference>
<dbReference type="STRING" id="60547.GCA_000751215_04213"/>
<organism evidence="1 2">
    <name type="scientific">Caballeronia glathei</name>
    <dbReference type="NCBI Taxonomy" id="60547"/>
    <lineage>
        <taxon>Bacteria</taxon>
        <taxon>Pseudomonadati</taxon>
        <taxon>Pseudomonadota</taxon>
        <taxon>Betaproteobacteria</taxon>
        <taxon>Burkholderiales</taxon>
        <taxon>Burkholderiaceae</taxon>
        <taxon>Caballeronia</taxon>
    </lineage>
</organism>
<evidence type="ECO:0000313" key="1">
    <source>
        <dbReference type="EMBL" id="KDR44100.1"/>
    </source>
</evidence>
<dbReference type="EMBL" id="JFHC01000003">
    <property type="protein sequence ID" value="KDR44100.1"/>
    <property type="molecule type" value="Genomic_DNA"/>
</dbReference>
<protein>
    <submittedName>
        <fullName evidence="1">Phosphonate metabolism protein</fullName>
    </submittedName>
</protein>
<dbReference type="Proteomes" id="UP000027466">
    <property type="component" value="Unassembled WGS sequence"/>
</dbReference>